<dbReference type="Pfam" id="PF05746">
    <property type="entry name" value="DALR_1"/>
    <property type="match status" value="1"/>
</dbReference>
<dbReference type="InterPro" id="IPR014729">
    <property type="entry name" value="Rossmann-like_a/b/a_fold"/>
</dbReference>
<comment type="caution">
    <text evidence="14">The sequence shown here is derived from an EMBL/GenBank/DDBJ whole genome shotgun (WGS) entry which is preliminary data.</text>
</comment>
<dbReference type="InterPro" id="IPR009080">
    <property type="entry name" value="tRNAsynth_Ia_anticodon-bd"/>
</dbReference>
<comment type="subcellular location">
    <subcellularLocation>
        <location evidence="1 10">Cytoplasm</location>
    </subcellularLocation>
</comment>
<accession>A0A9D2BYT3</accession>
<dbReference type="Pfam" id="PF00750">
    <property type="entry name" value="tRNA-synt_1d"/>
    <property type="match status" value="1"/>
</dbReference>
<dbReference type="SMART" id="SM01016">
    <property type="entry name" value="Arg_tRNA_synt_N"/>
    <property type="match status" value="1"/>
</dbReference>
<dbReference type="InterPro" id="IPR008909">
    <property type="entry name" value="DALR_anticod-bd"/>
</dbReference>
<evidence type="ECO:0000259" key="13">
    <source>
        <dbReference type="SMART" id="SM01016"/>
    </source>
</evidence>
<dbReference type="InterPro" id="IPR001278">
    <property type="entry name" value="Arg-tRNA-ligase"/>
</dbReference>
<dbReference type="InterPro" id="IPR005148">
    <property type="entry name" value="Arg-tRNA-synth_N"/>
</dbReference>
<evidence type="ECO:0000256" key="9">
    <source>
        <dbReference type="ARBA" id="ARBA00049339"/>
    </source>
</evidence>
<keyword evidence="6 10" id="KW-0067">ATP-binding</keyword>
<evidence type="ECO:0000313" key="15">
    <source>
        <dbReference type="Proteomes" id="UP000823868"/>
    </source>
</evidence>
<dbReference type="SUPFAM" id="SSF55190">
    <property type="entry name" value="Arginyl-tRNA synthetase (ArgRS), N-terminal 'additional' domain"/>
    <property type="match status" value="1"/>
</dbReference>
<dbReference type="PRINTS" id="PR01038">
    <property type="entry name" value="TRNASYNTHARG"/>
</dbReference>
<sequence length="582" mass="64786">MSNLIQAAREQVSALTQSAYEKAAAQGLLPAGVEVKATVEIPKDVKNGDYASSFAMAGAKAMHMAPRQIAQILVEQMDLAGSYFERVEIAGPGFLNFFMGSKWYGEVLRDIEAEGLEYGKSDEGKGKKVMVEFVSANPTGPMHMGNARGGVLGDSLANVLQRAGFDTWKEFYVNDAGNQIHKFAESIHARYMQILLGEEHFEFPENGYHGDDIKELAQGFYEKYGDRYRDAPEEKWLADMSAYGLEVNIPKMKADLSRYQIEYDQWFFESELHNSGYVAETVGMLADKGWTYEKDGALWLNTTELLKKKFLAEGKTQEQVDKLDLKDDVLRRANGFYTYFAADIAYHRNKLDKRGFDLAINIWGADHHGHVARLQAALDGLGLDGSHRLVVVLMQLVNLLQDGKPVRMSKRSGKAIALHDLLDEVSVDAARYFFNSRAATSPVDFDLDLAVREDSENPVYYVQYAHARICSLVQRLAEEGAAVPAAAAVDAAVFTTPEEKALIKNLAQLPEEIHLAVRDYDPSHVNRYLIALAGDFHRFYNACYIRGEAPEILSARLKLADTVRLVVANCLGLIGVSAPEKM</sequence>
<dbReference type="PANTHER" id="PTHR11956">
    <property type="entry name" value="ARGINYL-TRNA SYNTHETASE"/>
    <property type="match status" value="1"/>
</dbReference>
<dbReference type="SUPFAM" id="SSF52374">
    <property type="entry name" value="Nucleotidylyl transferase"/>
    <property type="match status" value="1"/>
</dbReference>
<dbReference type="NCBIfam" id="TIGR00456">
    <property type="entry name" value="argS"/>
    <property type="match status" value="1"/>
</dbReference>
<gene>
    <name evidence="10" type="primary">argS</name>
    <name evidence="14" type="ORF">H9841_06940</name>
</gene>
<evidence type="ECO:0000256" key="2">
    <source>
        <dbReference type="ARBA" id="ARBA00005594"/>
    </source>
</evidence>
<name>A0A9D2BYT3_9FIRM</name>
<evidence type="ECO:0000256" key="1">
    <source>
        <dbReference type="ARBA" id="ARBA00004496"/>
    </source>
</evidence>
<organism evidence="14 15">
    <name type="scientific">Candidatus Flavonifractor merdigallinarum</name>
    <dbReference type="NCBI Taxonomy" id="2838589"/>
    <lineage>
        <taxon>Bacteria</taxon>
        <taxon>Bacillati</taxon>
        <taxon>Bacillota</taxon>
        <taxon>Clostridia</taxon>
        <taxon>Eubacteriales</taxon>
        <taxon>Oscillospiraceae</taxon>
        <taxon>Flavonifractor</taxon>
    </lineage>
</organism>
<comment type="subunit">
    <text evidence="10">Monomer.</text>
</comment>
<reference evidence="14" key="2">
    <citation type="submission" date="2021-04" db="EMBL/GenBank/DDBJ databases">
        <authorList>
            <person name="Gilroy R."/>
        </authorList>
    </citation>
    <scope>NUCLEOTIDE SEQUENCE</scope>
    <source>
        <strain evidence="14">ChiBcec16_6824</strain>
    </source>
</reference>
<dbReference type="AlphaFoldDB" id="A0A9D2BYT3"/>
<dbReference type="GO" id="GO:0006420">
    <property type="term" value="P:arginyl-tRNA aminoacylation"/>
    <property type="evidence" value="ECO:0007669"/>
    <property type="project" value="UniProtKB-UniRule"/>
</dbReference>
<dbReference type="InterPro" id="IPR035684">
    <property type="entry name" value="ArgRS_core"/>
</dbReference>
<dbReference type="EMBL" id="DXDX01000128">
    <property type="protein sequence ID" value="HIY21617.1"/>
    <property type="molecule type" value="Genomic_DNA"/>
</dbReference>
<evidence type="ECO:0000256" key="5">
    <source>
        <dbReference type="ARBA" id="ARBA00022741"/>
    </source>
</evidence>
<dbReference type="FunFam" id="1.10.730.10:FF:000008">
    <property type="entry name" value="Arginine--tRNA ligase"/>
    <property type="match status" value="1"/>
</dbReference>
<dbReference type="EC" id="6.1.1.19" evidence="10"/>
<keyword evidence="4 10" id="KW-0436">Ligase</keyword>
<comment type="similarity">
    <text evidence="2 10 11">Belongs to the class-I aminoacyl-tRNA synthetase family.</text>
</comment>
<evidence type="ECO:0000259" key="12">
    <source>
        <dbReference type="SMART" id="SM00836"/>
    </source>
</evidence>
<evidence type="ECO:0000256" key="6">
    <source>
        <dbReference type="ARBA" id="ARBA00022840"/>
    </source>
</evidence>
<evidence type="ECO:0000256" key="7">
    <source>
        <dbReference type="ARBA" id="ARBA00022917"/>
    </source>
</evidence>
<dbReference type="CDD" id="cd00671">
    <property type="entry name" value="ArgRS_core"/>
    <property type="match status" value="1"/>
</dbReference>
<evidence type="ECO:0000256" key="4">
    <source>
        <dbReference type="ARBA" id="ARBA00022598"/>
    </source>
</evidence>
<proteinExistence type="inferred from homology"/>
<evidence type="ECO:0000256" key="11">
    <source>
        <dbReference type="RuleBase" id="RU363038"/>
    </source>
</evidence>
<evidence type="ECO:0000256" key="10">
    <source>
        <dbReference type="HAMAP-Rule" id="MF_00123"/>
    </source>
</evidence>
<dbReference type="HAMAP" id="MF_00123">
    <property type="entry name" value="Arg_tRNA_synth"/>
    <property type="match status" value="1"/>
</dbReference>
<dbReference type="Gene3D" id="3.40.50.620">
    <property type="entry name" value="HUPs"/>
    <property type="match status" value="1"/>
</dbReference>
<feature type="domain" description="DALR anticodon binding" evidence="12">
    <location>
        <begin position="462"/>
        <end position="582"/>
    </location>
</feature>
<dbReference type="PANTHER" id="PTHR11956:SF5">
    <property type="entry name" value="ARGININE--TRNA LIGASE, CYTOPLASMIC"/>
    <property type="match status" value="1"/>
</dbReference>
<dbReference type="GO" id="GO:0005737">
    <property type="term" value="C:cytoplasm"/>
    <property type="evidence" value="ECO:0007669"/>
    <property type="project" value="UniProtKB-SubCell"/>
</dbReference>
<dbReference type="Proteomes" id="UP000823868">
    <property type="component" value="Unassembled WGS sequence"/>
</dbReference>
<keyword evidence="3 10" id="KW-0963">Cytoplasm</keyword>
<dbReference type="GO" id="GO:0005524">
    <property type="term" value="F:ATP binding"/>
    <property type="evidence" value="ECO:0007669"/>
    <property type="project" value="UniProtKB-UniRule"/>
</dbReference>
<evidence type="ECO:0000256" key="3">
    <source>
        <dbReference type="ARBA" id="ARBA00022490"/>
    </source>
</evidence>
<keyword evidence="8 10" id="KW-0030">Aminoacyl-tRNA synthetase</keyword>
<keyword evidence="5 10" id="KW-0547">Nucleotide-binding</keyword>
<feature type="short sequence motif" description="'HIGH' region" evidence="10">
    <location>
        <begin position="136"/>
        <end position="146"/>
    </location>
</feature>
<keyword evidence="7 10" id="KW-0648">Protein biosynthesis</keyword>
<reference evidence="14" key="1">
    <citation type="journal article" date="2021" name="PeerJ">
        <title>Extensive microbial diversity within the chicken gut microbiome revealed by metagenomics and culture.</title>
        <authorList>
            <person name="Gilroy R."/>
            <person name="Ravi A."/>
            <person name="Getino M."/>
            <person name="Pursley I."/>
            <person name="Horton D.L."/>
            <person name="Alikhan N.F."/>
            <person name="Baker D."/>
            <person name="Gharbi K."/>
            <person name="Hall N."/>
            <person name="Watson M."/>
            <person name="Adriaenssens E.M."/>
            <person name="Foster-Nyarko E."/>
            <person name="Jarju S."/>
            <person name="Secka A."/>
            <person name="Antonio M."/>
            <person name="Oren A."/>
            <person name="Chaudhuri R.R."/>
            <person name="La Ragione R."/>
            <person name="Hildebrand F."/>
            <person name="Pallen M.J."/>
        </authorList>
    </citation>
    <scope>NUCLEOTIDE SEQUENCE</scope>
    <source>
        <strain evidence="14">ChiBcec16_6824</strain>
    </source>
</reference>
<dbReference type="InterPro" id="IPR036695">
    <property type="entry name" value="Arg-tRNA-synth_N_sf"/>
</dbReference>
<dbReference type="PROSITE" id="PS00178">
    <property type="entry name" value="AA_TRNA_LIGASE_I"/>
    <property type="match status" value="1"/>
</dbReference>
<dbReference type="InterPro" id="IPR001412">
    <property type="entry name" value="aa-tRNA-synth_I_CS"/>
</dbReference>
<dbReference type="GO" id="GO:0004814">
    <property type="term" value="F:arginine-tRNA ligase activity"/>
    <property type="evidence" value="ECO:0007669"/>
    <property type="project" value="UniProtKB-UniRule"/>
</dbReference>
<feature type="domain" description="Arginyl tRNA synthetase N-terminal" evidence="13">
    <location>
        <begin position="6"/>
        <end position="99"/>
    </location>
</feature>
<protein>
    <recommendedName>
        <fullName evidence="10">Arginine--tRNA ligase</fullName>
        <ecNumber evidence="10">6.1.1.19</ecNumber>
    </recommendedName>
    <alternativeName>
        <fullName evidence="10">Arginyl-tRNA synthetase</fullName>
        <shortName evidence="10">ArgRS</shortName>
    </alternativeName>
</protein>
<dbReference type="Pfam" id="PF03485">
    <property type="entry name" value="Arg_tRNA_synt_N"/>
    <property type="match status" value="1"/>
</dbReference>
<evidence type="ECO:0000256" key="8">
    <source>
        <dbReference type="ARBA" id="ARBA00023146"/>
    </source>
</evidence>
<comment type="catalytic activity">
    <reaction evidence="9 10">
        <text>tRNA(Arg) + L-arginine + ATP = L-arginyl-tRNA(Arg) + AMP + diphosphate</text>
        <dbReference type="Rhea" id="RHEA:20301"/>
        <dbReference type="Rhea" id="RHEA-COMP:9658"/>
        <dbReference type="Rhea" id="RHEA-COMP:9673"/>
        <dbReference type="ChEBI" id="CHEBI:30616"/>
        <dbReference type="ChEBI" id="CHEBI:32682"/>
        <dbReference type="ChEBI" id="CHEBI:33019"/>
        <dbReference type="ChEBI" id="CHEBI:78442"/>
        <dbReference type="ChEBI" id="CHEBI:78513"/>
        <dbReference type="ChEBI" id="CHEBI:456215"/>
        <dbReference type="EC" id="6.1.1.19"/>
    </reaction>
</comment>
<dbReference type="SUPFAM" id="SSF47323">
    <property type="entry name" value="Anticodon-binding domain of a subclass of class I aminoacyl-tRNA synthetases"/>
    <property type="match status" value="1"/>
</dbReference>
<evidence type="ECO:0000313" key="14">
    <source>
        <dbReference type="EMBL" id="HIY21617.1"/>
    </source>
</evidence>
<dbReference type="Gene3D" id="1.10.730.10">
    <property type="entry name" value="Isoleucyl-tRNA Synthetase, Domain 1"/>
    <property type="match status" value="1"/>
</dbReference>
<dbReference type="Gene3D" id="3.30.1360.70">
    <property type="entry name" value="Arginyl tRNA synthetase N-terminal domain"/>
    <property type="match status" value="1"/>
</dbReference>
<dbReference type="SMART" id="SM00836">
    <property type="entry name" value="DALR_1"/>
    <property type="match status" value="1"/>
</dbReference>